<dbReference type="InterPro" id="IPR036388">
    <property type="entry name" value="WH-like_DNA-bd_sf"/>
</dbReference>
<comment type="similarity">
    <text evidence="1">Belongs to the LysR transcriptional regulatory family.</text>
</comment>
<dbReference type="InterPro" id="IPR000847">
    <property type="entry name" value="LysR_HTH_N"/>
</dbReference>
<dbReference type="Proteomes" id="UP000500755">
    <property type="component" value="Chromosome"/>
</dbReference>
<dbReference type="FunFam" id="1.10.10.10:FF:000001">
    <property type="entry name" value="LysR family transcriptional regulator"/>
    <property type="match status" value="1"/>
</dbReference>
<evidence type="ECO:0000313" key="6">
    <source>
        <dbReference type="EMBL" id="QKD44207.1"/>
    </source>
</evidence>
<dbReference type="EMBL" id="CP051298">
    <property type="protein sequence ID" value="QKD44207.1"/>
    <property type="molecule type" value="Genomic_DNA"/>
</dbReference>
<dbReference type="InterPro" id="IPR050950">
    <property type="entry name" value="HTH-type_LysR_regulators"/>
</dbReference>
<organism evidence="6 7">
    <name type="scientific">Alicycliphilus denitrificans</name>
    <dbReference type="NCBI Taxonomy" id="179636"/>
    <lineage>
        <taxon>Bacteria</taxon>
        <taxon>Pseudomonadati</taxon>
        <taxon>Pseudomonadota</taxon>
        <taxon>Betaproteobacteria</taxon>
        <taxon>Burkholderiales</taxon>
        <taxon>Comamonadaceae</taxon>
        <taxon>Alicycliphilus</taxon>
    </lineage>
</organism>
<dbReference type="OMA" id="ATISNWP"/>
<feature type="domain" description="HTH lysR-type" evidence="5">
    <location>
        <begin position="1"/>
        <end position="58"/>
    </location>
</feature>
<evidence type="ECO:0000313" key="7">
    <source>
        <dbReference type="Proteomes" id="UP000500755"/>
    </source>
</evidence>
<dbReference type="SUPFAM" id="SSF53850">
    <property type="entry name" value="Periplasmic binding protein-like II"/>
    <property type="match status" value="1"/>
</dbReference>
<dbReference type="Pfam" id="PF00126">
    <property type="entry name" value="HTH_1"/>
    <property type="match status" value="1"/>
</dbReference>
<accession>A0A858ZTY2</accession>
<dbReference type="GO" id="GO:0005829">
    <property type="term" value="C:cytosol"/>
    <property type="evidence" value="ECO:0007669"/>
    <property type="project" value="TreeGrafter"/>
</dbReference>
<keyword evidence="4" id="KW-0804">Transcription</keyword>
<dbReference type="GO" id="GO:0003677">
    <property type="term" value="F:DNA binding"/>
    <property type="evidence" value="ECO:0007669"/>
    <property type="project" value="UniProtKB-KW"/>
</dbReference>
<evidence type="ECO:0000256" key="3">
    <source>
        <dbReference type="ARBA" id="ARBA00023125"/>
    </source>
</evidence>
<evidence type="ECO:0000256" key="2">
    <source>
        <dbReference type="ARBA" id="ARBA00023015"/>
    </source>
</evidence>
<name>A0A858ZTY2_9BURK</name>
<gene>
    <name evidence="6" type="ORF">HF896_11490</name>
</gene>
<dbReference type="PROSITE" id="PS50931">
    <property type="entry name" value="HTH_LYSR"/>
    <property type="match status" value="1"/>
</dbReference>
<protein>
    <submittedName>
        <fullName evidence="6">LysR family transcriptional regulator</fullName>
    </submittedName>
</protein>
<evidence type="ECO:0000256" key="4">
    <source>
        <dbReference type="ARBA" id="ARBA00023163"/>
    </source>
</evidence>
<dbReference type="Pfam" id="PF03466">
    <property type="entry name" value="LysR_substrate"/>
    <property type="match status" value="1"/>
</dbReference>
<keyword evidence="3" id="KW-0238">DNA-binding</keyword>
<dbReference type="InterPro" id="IPR005119">
    <property type="entry name" value="LysR_subst-bd"/>
</dbReference>
<dbReference type="PRINTS" id="PR00039">
    <property type="entry name" value="HTHLYSR"/>
</dbReference>
<reference evidence="6 7" key="1">
    <citation type="submission" date="2020-05" db="EMBL/GenBank/DDBJ databases">
        <title>Complete genome sequence of Alicycliphilus denitrificans DP3.</title>
        <authorList>
            <person name="Chen X."/>
        </authorList>
    </citation>
    <scope>NUCLEOTIDE SEQUENCE [LARGE SCALE GENOMIC DNA]</scope>
    <source>
        <strain evidence="6 7">DP3</strain>
    </source>
</reference>
<proteinExistence type="inferred from homology"/>
<dbReference type="AlphaFoldDB" id="A0A858ZTY2"/>
<evidence type="ECO:0000259" key="5">
    <source>
        <dbReference type="PROSITE" id="PS50931"/>
    </source>
</evidence>
<dbReference type="GO" id="GO:0003700">
    <property type="term" value="F:DNA-binding transcription factor activity"/>
    <property type="evidence" value="ECO:0007669"/>
    <property type="project" value="InterPro"/>
</dbReference>
<dbReference type="PANTHER" id="PTHR30419">
    <property type="entry name" value="HTH-TYPE TRANSCRIPTIONAL REGULATOR YBHD"/>
    <property type="match status" value="1"/>
</dbReference>
<sequence>MDLRALRYFIAVVEVGSLSRAAHSLYVAQPALTAQIKKLEAELGAQLLERSHAGVTPTPAGTQLYQDARRLLSDAEAMGERIRRLPQGPEGSVTIAVPFLLTTLLLGPVIAQLSQTHPRIRVFVLDGLSLTVQKAVLERRADIGIVVDTPALPGLDCQPMAQEDILLTGLDRGAAVVPLLQSDPGGGLPSLAFAHASRLPLVLQSRRFAIRQSVEAAAEQRGLRLNIVHEHDSARVIRSLYHCGAGFTFSPACTLAEVSLAQRQQSAAPGHWIVARVTDPALQRRYFVTTQASRADDAATAVVRECLLAHARSLIDGGQWQACWLLDASPQAIN</sequence>
<evidence type="ECO:0000256" key="1">
    <source>
        <dbReference type="ARBA" id="ARBA00009437"/>
    </source>
</evidence>
<dbReference type="Gene3D" id="3.40.190.290">
    <property type="match status" value="1"/>
</dbReference>
<dbReference type="RefSeq" id="WP_013519096.1">
    <property type="nucleotide sequence ID" value="NZ_CP051298.1"/>
</dbReference>
<keyword evidence="2" id="KW-0805">Transcription regulation</keyword>
<dbReference type="InterPro" id="IPR036390">
    <property type="entry name" value="WH_DNA-bd_sf"/>
</dbReference>
<dbReference type="Gene3D" id="1.10.10.10">
    <property type="entry name" value="Winged helix-like DNA-binding domain superfamily/Winged helix DNA-binding domain"/>
    <property type="match status" value="1"/>
</dbReference>
<dbReference type="SUPFAM" id="SSF46785">
    <property type="entry name" value="Winged helix' DNA-binding domain"/>
    <property type="match status" value="1"/>
</dbReference>